<protein>
    <submittedName>
        <fullName evidence="4">Ribonuclease</fullName>
        <ecNumber evidence="4">4.6.1.24</ecNumber>
    </submittedName>
</protein>
<accession>A0AAC9LIU5</accession>
<feature type="signal peptide" evidence="3">
    <location>
        <begin position="1"/>
        <end position="30"/>
    </location>
</feature>
<dbReference type="SUPFAM" id="SSF53933">
    <property type="entry name" value="Microbial ribonucleases"/>
    <property type="match status" value="1"/>
</dbReference>
<keyword evidence="1" id="KW-0540">Nuclease</keyword>
<proteinExistence type="predicted"/>
<dbReference type="AlphaFoldDB" id="A0AAC9LIU5"/>
<keyword evidence="3" id="KW-0732">Signal</keyword>
<keyword evidence="5" id="KW-1185">Reference proteome</keyword>
<evidence type="ECO:0000256" key="3">
    <source>
        <dbReference type="SAM" id="SignalP"/>
    </source>
</evidence>
<gene>
    <name evidence="4" type="ORF">UA74_25610</name>
</gene>
<evidence type="ECO:0000313" key="5">
    <source>
        <dbReference type="Proteomes" id="UP000185511"/>
    </source>
</evidence>
<dbReference type="GO" id="GO:0016787">
    <property type="term" value="F:hydrolase activity"/>
    <property type="evidence" value="ECO:0007669"/>
    <property type="project" value="UniProtKB-KW"/>
</dbReference>
<keyword evidence="2" id="KW-0378">Hydrolase</keyword>
<sequence length="143" mass="15392">MMTITRRTVAALLFALLALLPFGGAGLAAAPSVGSLVAFAQQPDCGDTSGFAQVDLSSLPPEATVTAELIQAGGPFPHRQDGVVFGNRERVLPDCERGYYHEYTVETPGLSHRGARRLVTGENDEYFYTNDHYASFVLVDVQS</sequence>
<organism evidence="4 5">
    <name type="scientific">Actinoalloteichus fjordicus</name>
    <dbReference type="NCBI Taxonomy" id="1612552"/>
    <lineage>
        <taxon>Bacteria</taxon>
        <taxon>Bacillati</taxon>
        <taxon>Actinomycetota</taxon>
        <taxon>Actinomycetes</taxon>
        <taxon>Pseudonocardiales</taxon>
        <taxon>Pseudonocardiaceae</taxon>
        <taxon>Actinoalloteichus</taxon>
    </lineage>
</organism>
<dbReference type="GO" id="GO:0003723">
    <property type="term" value="F:RNA binding"/>
    <property type="evidence" value="ECO:0007669"/>
    <property type="project" value="InterPro"/>
</dbReference>
<dbReference type="EC" id="4.6.1.24" evidence="4"/>
<dbReference type="Pfam" id="PF00545">
    <property type="entry name" value="Ribonuclease"/>
    <property type="match status" value="1"/>
</dbReference>
<dbReference type="InterPro" id="IPR000026">
    <property type="entry name" value="N1-like"/>
</dbReference>
<dbReference type="GO" id="GO:0046589">
    <property type="term" value="F:ribonuclease T1 activity"/>
    <property type="evidence" value="ECO:0007669"/>
    <property type="project" value="UniProtKB-EC"/>
</dbReference>
<keyword evidence="4" id="KW-0456">Lyase</keyword>
<evidence type="ECO:0000256" key="2">
    <source>
        <dbReference type="ARBA" id="ARBA00022801"/>
    </source>
</evidence>
<name>A0AAC9LIU5_9PSEU</name>
<dbReference type="KEGG" id="acad:UA74_25610"/>
<evidence type="ECO:0000256" key="1">
    <source>
        <dbReference type="ARBA" id="ARBA00022722"/>
    </source>
</evidence>
<reference evidence="5" key="1">
    <citation type="submission" date="2016-06" db="EMBL/GenBank/DDBJ databases">
        <title>Complete genome sequence of Actinoalloteichus fjordicus DSM 46855 (=ADI127-17), type strain of the new species Actinoalloteichus fjordicus.</title>
        <authorList>
            <person name="Ruckert C."/>
            <person name="Nouioui I."/>
            <person name="Willmese J."/>
            <person name="van Wezel G."/>
            <person name="Klenk H.-P."/>
            <person name="Kalinowski J."/>
            <person name="Zotchev S.B."/>
        </authorList>
    </citation>
    <scope>NUCLEOTIDE SEQUENCE [LARGE SCALE GENOMIC DNA]</scope>
    <source>
        <strain evidence="5">ADI127-7</strain>
    </source>
</reference>
<dbReference type="RefSeq" id="WP_075742540.1">
    <property type="nucleotide sequence ID" value="NZ_CP016076.1"/>
</dbReference>
<dbReference type="EMBL" id="CP016076">
    <property type="protein sequence ID" value="APU17129.1"/>
    <property type="molecule type" value="Genomic_DNA"/>
</dbReference>
<dbReference type="InterPro" id="IPR016191">
    <property type="entry name" value="Ribonuclease/ribotoxin"/>
</dbReference>
<dbReference type="Gene3D" id="3.10.450.30">
    <property type="entry name" value="Microbial ribonucleases"/>
    <property type="match status" value="1"/>
</dbReference>
<dbReference type="Proteomes" id="UP000185511">
    <property type="component" value="Chromosome"/>
</dbReference>
<feature type="chain" id="PRO_5041920113" evidence="3">
    <location>
        <begin position="31"/>
        <end position="143"/>
    </location>
</feature>
<evidence type="ECO:0000313" key="4">
    <source>
        <dbReference type="EMBL" id="APU17129.1"/>
    </source>
</evidence>